<dbReference type="RefSeq" id="WP_155353194.1">
    <property type="nucleotide sequence ID" value="NZ_BAAAHL010000012.1"/>
</dbReference>
<dbReference type="AlphaFoldDB" id="A0A5M3WME2"/>
<protein>
    <submittedName>
        <fullName evidence="1">Uncharacterized protein</fullName>
    </submittedName>
</protein>
<sequence length="206" mass="23016">MSHNYQRGETLRVTFNVKVEDLHDRLPTYVTVHIPGQDADDYLTQLDLAHPELTVERVLPADGDAQEGDLWRDRDGGLWFAQLVETDDASDTPYIELRPESTRKRARGSDYSLQGVNRAHGPLVLAYREQPAEPEQQLTAADLPGMNDARVIIPGVHRDQPIRIVHANRDEGDDIVHVRWQDLRALYPASSVTVPATTAIRLAGGA</sequence>
<keyword evidence="2" id="KW-1185">Reference proteome</keyword>
<proteinExistence type="predicted"/>
<accession>A0A5M3WME2</accession>
<dbReference type="Proteomes" id="UP000331127">
    <property type="component" value="Unassembled WGS sequence"/>
</dbReference>
<gene>
    <name evidence="1" type="ORF">Amac_010830</name>
</gene>
<evidence type="ECO:0000313" key="1">
    <source>
        <dbReference type="EMBL" id="GES07488.1"/>
    </source>
</evidence>
<comment type="caution">
    <text evidence="1">The sequence shown here is derived from an EMBL/GenBank/DDBJ whole genome shotgun (WGS) entry which is preliminary data.</text>
</comment>
<reference evidence="1 2" key="1">
    <citation type="submission" date="2019-10" db="EMBL/GenBank/DDBJ databases">
        <title>Whole genome shotgun sequence of Acrocarpospora macrocephala NBRC 16266.</title>
        <authorList>
            <person name="Ichikawa N."/>
            <person name="Kimura A."/>
            <person name="Kitahashi Y."/>
            <person name="Komaki H."/>
            <person name="Oguchi A."/>
        </authorList>
    </citation>
    <scope>NUCLEOTIDE SEQUENCE [LARGE SCALE GENOMIC DNA]</scope>
    <source>
        <strain evidence="1 2">NBRC 16266</strain>
    </source>
</reference>
<organism evidence="1 2">
    <name type="scientific">Acrocarpospora macrocephala</name>
    <dbReference type="NCBI Taxonomy" id="150177"/>
    <lineage>
        <taxon>Bacteria</taxon>
        <taxon>Bacillati</taxon>
        <taxon>Actinomycetota</taxon>
        <taxon>Actinomycetes</taxon>
        <taxon>Streptosporangiales</taxon>
        <taxon>Streptosporangiaceae</taxon>
        <taxon>Acrocarpospora</taxon>
    </lineage>
</organism>
<name>A0A5M3WME2_9ACTN</name>
<dbReference type="EMBL" id="BLAE01000006">
    <property type="protein sequence ID" value="GES07488.1"/>
    <property type="molecule type" value="Genomic_DNA"/>
</dbReference>
<dbReference type="OrthoDB" id="3533639at2"/>
<evidence type="ECO:0000313" key="2">
    <source>
        <dbReference type="Proteomes" id="UP000331127"/>
    </source>
</evidence>